<sequence length="117" mass="13141">MKNSKWGFLSMRHKVKFFKAQSPKTVEESRKMCDIPYASVIDSIQYVVQCTRPDIIFVLSVMKGIKSMLVKHIGLLSRPSLVLEKGLRDVLGVRNGKCVVEGYSDASFQSDVDNAKS</sequence>
<organism evidence="1">
    <name type="scientific">Sesamum latifolium</name>
    <dbReference type="NCBI Taxonomy" id="2727402"/>
    <lineage>
        <taxon>Eukaryota</taxon>
        <taxon>Viridiplantae</taxon>
        <taxon>Streptophyta</taxon>
        <taxon>Embryophyta</taxon>
        <taxon>Tracheophyta</taxon>
        <taxon>Spermatophyta</taxon>
        <taxon>Magnoliopsida</taxon>
        <taxon>eudicotyledons</taxon>
        <taxon>Gunneridae</taxon>
        <taxon>Pentapetalae</taxon>
        <taxon>asterids</taxon>
        <taxon>lamiids</taxon>
        <taxon>Lamiales</taxon>
        <taxon>Pedaliaceae</taxon>
        <taxon>Sesamum</taxon>
    </lineage>
</organism>
<evidence type="ECO:0000313" key="1">
    <source>
        <dbReference type="EMBL" id="KAL0401359.1"/>
    </source>
</evidence>
<reference evidence="1" key="1">
    <citation type="submission" date="2020-06" db="EMBL/GenBank/DDBJ databases">
        <authorList>
            <person name="Li T."/>
            <person name="Hu X."/>
            <person name="Zhang T."/>
            <person name="Song X."/>
            <person name="Zhang H."/>
            <person name="Dai N."/>
            <person name="Sheng W."/>
            <person name="Hou X."/>
            <person name="Wei L."/>
        </authorList>
    </citation>
    <scope>NUCLEOTIDE SEQUENCE</scope>
    <source>
        <strain evidence="1">KEN1</strain>
        <tissue evidence="1">Leaf</tissue>
    </source>
</reference>
<accession>A0AAW2TA23</accession>
<dbReference type="EMBL" id="JACGWN010000015">
    <property type="protein sequence ID" value="KAL0401359.1"/>
    <property type="molecule type" value="Genomic_DNA"/>
</dbReference>
<gene>
    <name evidence="1" type="ORF">Slati_4165800</name>
</gene>
<reference evidence="1" key="2">
    <citation type="journal article" date="2024" name="Plant">
        <title>Genomic evolution and insights into agronomic trait innovations of Sesamum species.</title>
        <authorList>
            <person name="Miao H."/>
            <person name="Wang L."/>
            <person name="Qu L."/>
            <person name="Liu H."/>
            <person name="Sun Y."/>
            <person name="Le M."/>
            <person name="Wang Q."/>
            <person name="Wei S."/>
            <person name="Zheng Y."/>
            <person name="Lin W."/>
            <person name="Duan Y."/>
            <person name="Cao H."/>
            <person name="Xiong S."/>
            <person name="Wang X."/>
            <person name="Wei L."/>
            <person name="Li C."/>
            <person name="Ma Q."/>
            <person name="Ju M."/>
            <person name="Zhao R."/>
            <person name="Li G."/>
            <person name="Mu C."/>
            <person name="Tian Q."/>
            <person name="Mei H."/>
            <person name="Zhang T."/>
            <person name="Gao T."/>
            <person name="Zhang H."/>
        </authorList>
    </citation>
    <scope>NUCLEOTIDE SEQUENCE</scope>
    <source>
        <strain evidence="1">KEN1</strain>
    </source>
</reference>
<comment type="caution">
    <text evidence="1">The sequence shown here is derived from an EMBL/GenBank/DDBJ whole genome shotgun (WGS) entry which is preliminary data.</text>
</comment>
<protein>
    <submittedName>
        <fullName evidence="1">Uncharacterized protein</fullName>
    </submittedName>
</protein>
<dbReference type="AlphaFoldDB" id="A0AAW2TA23"/>
<name>A0AAW2TA23_9LAMI</name>
<proteinExistence type="predicted"/>